<organism evidence="2 3">
    <name type="scientific">Clostridium botulinum B2 450</name>
    <dbReference type="NCBI Taxonomy" id="1379739"/>
    <lineage>
        <taxon>Bacteria</taxon>
        <taxon>Bacillati</taxon>
        <taxon>Bacillota</taxon>
        <taxon>Clostridia</taxon>
        <taxon>Eubacteriales</taxon>
        <taxon>Clostridiaceae</taxon>
        <taxon>Clostridium</taxon>
    </lineage>
</organism>
<dbReference type="EMBL" id="JXSU01000008">
    <property type="protein sequence ID" value="KIS22220.1"/>
    <property type="molecule type" value="Genomic_DNA"/>
</dbReference>
<keyword evidence="1" id="KW-0812">Transmembrane</keyword>
<dbReference type="AlphaFoldDB" id="A0A0D1BPR7"/>
<evidence type="ECO:0000313" key="2">
    <source>
        <dbReference type="EMBL" id="KIS22220.1"/>
    </source>
</evidence>
<evidence type="ECO:0000256" key="1">
    <source>
        <dbReference type="SAM" id="Phobius"/>
    </source>
</evidence>
<name>A0A0D1BPR7_CLOBO</name>
<sequence>MLLIYTYYDLHISYNIKILYHFVIKINFIGIGDIVYILIFTNFLEILFVFIFQLIVDLNGLGDYANVFLLKINCVNDII</sequence>
<accession>A0A0D1BPR7</accession>
<reference evidence="2 3" key="1">
    <citation type="submission" date="2014-06" db="EMBL/GenBank/DDBJ databases">
        <title>Genome characterization of distinct group I Clostridium botulinum lineages.</title>
        <authorList>
            <person name="Giordani F."/>
            <person name="Anselmo A."/>
            <person name="Fillo S."/>
            <person name="Palozzi A.M."/>
            <person name="Fortunato A."/>
            <person name="Gentile B."/>
            <person name="Ciammaruconi A."/>
            <person name="Anniballi F."/>
            <person name="De Medici D."/>
            <person name="Lista F."/>
        </authorList>
    </citation>
    <scope>NUCLEOTIDE SEQUENCE [LARGE SCALE GENOMIC DNA]</scope>
    <source>
        <strain evidence="2 3">B2 450</strain>
    </source>
</reference>
<dbReference type="HOGENOM" id="CLU_2599778_0_0_9"/>
<feature type="transmembrane region" description="Helical" evidence="1">
    <location>
        <begin position="34"/>
        <end position="56"/>
    </location>
</feature>
<keyword evidence="1" id="KW-1133">Transmembrane helix</keyword>
<gene>
    <name evidence="2" type="ORF">N495_17330</name>
</gene>
<proteinExistence type="predicted"/>
<protein>
    <submittedName>
        <fullName evidence="2">Uncharacterized protein</fullName>
    </submittedName>
</protein>
<dbReference type="Proteomes" id="UP000032250">
    <property type="component" value="Unassembled WGS sequence"/>
</dbReference>
<evidence type="ECO:0000313" key="3">
    <source>
        <dbReference type="Proteomes" id="UP000032250"/>
    </source>
</evidence>
<keyword evidence="1" id="KW-0472">Membrane</keyword>
<comment type="caution">
    <text evidence="2">The sequence shown here is derived from an EMBL/GenBank/DDBJ whole genome shotgun (WGS) entry which is preliminary data.</text>
</comment>